<reference evidence="1" key="1">
    <citation type="submission" date="2021-06" db="EMBL/GenBank/DDBJ databases">
        <authorList>
            <person name="Kallberg Y."/>
            <person name="Tangrot J."/>
            <person name="Rosling A."/>
        </authorList>
    </citation>
    <scope>NUCLEOTIDE SEQUENCE</scope>
    <source>
        <strain evidence="1">FL966</strain>
    </source>
</reference>
<name>A0A9N9EB08_9GLOM</name>
<evidence type="ECO:0000313" key="1">
    <source>
        <dbReference type="EMBL" id="CAG8672361.1"/>
    </source>
</evidence>
<proteinExistence type="predicted"/>
<dbReference type="EMBL" id="CAJVQA010008475">
    <property type="protein sequence ID" value="CAG8672361.1"/>
    <property type="molecule type" value="Genomic_DNA"/>
</dbReference>
<gene>
    <name evidence="1" type="ORF">CPELLU_LOCUS10343</name>
</gene>
<comment type="caution">
    <text evidence="1">The sequence shown here is derived from an EMBL/GenBank/DDBJ whole genome shotgun (WGS) entry which is preliminary data.</text>
</comment>
<accession>A0A9N9EB08</accession>
<feature type="non-terminal residue" evidence="1">
    <location>
        <position position="80"/>
    </location>
</feature>
<keyword evidence="2" id="KW-1185">Reference proteome</keyword>
<sequence length="80" mass="8711">MYNFTKGTNNTDIDIENTDSACLSHVSIASSSPSNSLINWIRMQLWTESVVSIVSSGTLKFSCRNPGNGQSEKFPDPGIL</sequence>
<dbReference type="AlphaFoldDB" id="A0A9N9EB08"/>
<evidence type="ECO:0000313" key="2">
    <source>
        <dbReference type="Proteomes" id="UP000789759"/>
    </source>
</evidence>
<protein>
    <submittedName>
        <fullName evidence="1">17773_t:CDS:1</fullName>
    </submittedName>
</protein>
<organism evidence="1 2">
    <name type="scientific">Cetraspora pellucida</name>
    <dbReference type="NCBI Taxonomy" id="1433469"/>
    <lineage>
        <taxon>Eukaryota</taxon>
        <taxon>Fungi</taxon>
        <taxon>Fungi incertae sedis</taxon>
        <taxon>Mucoromycota</taxon>
        <taxon>Glomeromycotina</taxon>
        <taxon>Glomeromycetes</taxon>
        <taxon>Diversisporales</taxon>
        <taxon>Gigasporaceae</taxon>
        <taxon>Cetraspora</taxon>
    </lineage>
</organism>
<dbReference type="Proteomes" id="UP000789759">
    <property type="component" value="Unassembled WGS sequence"/>
</dbReference>